<proteinExistence type="predicted"/>
<dbReference type="Proteomes" id="UP000010796">
    <property type="component" value="Chromosome"/>
</dbReference>
<name>L0G546_ECHVK</name>
<keyword evidence="2" id="KW-1185">Reference proteome</keyword>
<dbReference type="KEGG" id="evi:Echvi_4248"/>
<dbReference type="HOGENOM" id="CLU_3098261_0_0_10"/>
<organism evidence="1 2">
    <name type="scientific">Echinicola vietnamensis (strain DSM 17526 / LMG 23754 / KMM 6221)</name>
    <dbReference type="NCBI Taxonomy" id="926556"/>
    <lineage>
        <taxon>Bacteria</taxon>
        <taxon>Pseudomonadati</taxon>
        <taxon>Bacteroidota</taxon>
        <taxon>Cytophagia</taxon>
        <taxon>Cytophagales</taxon>
        <taxon>Cyclobacteriaceae</taxon>
        <taxon>Echinicola</taxon>
    </lineage>
</organism>
<protein>
    <submittedName>
        <fullName evidence="1">Uncharacterized protein</fullName>
    </submittedName>
</protein>
<dbReference type="AlphaFoldDB" id="L0G546"/>
<dbReference type="EMBL" id="CP003346">
    <property type="protein sequence ID" value="AGA80443.1"/>
    <property type="molecule type" value="Genomic_DNA"/>
</dbReference>
<accession>L0G546</accession>
<evidence type="ECO:0000313" key="1">
    <source>
        <dbReference type="EMBL" id="AGA80443.1"/>
    </source>
</evidence>
<gene>
    <name evidence="1" type="ordered locus">Echvi_4248</name>
</gene>
<reference evidence="2" key="1">
    <citation type="submission" date="2012-02" db="EMBL/GenBank/DDBJ databases">
        <title>The complete genome of Echinicola vietnamensis DSM 17526.</title>
        <authorList>
            <person name="Lucas S."/>
            <person name="Copeland A."/>
            <person name="Lapidus A."/>
            <person name="Glavina del Rio T."/>
            <person name="Dalin E."/>
            <person name="Tice H."/>
            <person name="Bruce D."/>
            <person name="Goodwin L."/>
            <person name="Pitluck S."/>
            <person name="Peters L."/>
            <person name="Ovchinnikova G."/>
            <person name="Teshima H."/>
            <person name="Kyrpides N."/>
            <person name="Mavromatis K."/>
            <person name="Ivanova N."/>
            <person name="Brettin T."/>
            <person name="Detter J.C."/>
            <person name="Han C."/>
            <person name="Larimer F."/>
            <person name="Land M."/>
            <person name="Hauser L."/>
            <person name="Markowitz V."/>
            <person name="Cheng J.-F."/>
            <person name="Hugenholtz P."/>
            <person name="Woyke T."/>
            <person name="Wu D."/>
            <person name="Brambilla E."/>
            <person name="Klenk H.-P."/>
            <person name="Eisen J.A."/>
        </authorList>
    </citation>
    <scope>NUCLEOTIDE SEQUENCE [LARGE SCALE GENOMIC DNA]</scope>
    <source>
        <strain evidence="2">DSM 17526 / LMG 23754 / KMM 6221</strain>
    </source>
</reference>
<evidence type="ECO:0000313" key="2">
    <source>
        <dbReference type="Proteomes" id="UP000010796"/>
    </source>
</evidence>
<sequence>MLDILRTTDFFLKMFWKVPRWLELVKGKMERLNDFFKVYTKDECRIMRFYW</sequence>